<dbReference type="RefSeq" id="WP_381218199.1">
    <property type="nucleotide sequence ID" value="NZ_JBHSPC010000099.1"/>
</dbReference>
<accession>A0ABW0XTG9</accession>
<comment type="caution">
    <text evidence="1">The sequence shown here is derived from an EMBL/GenBank/DDBJ whole genome shotgun (WGS) entry which is preliminary data.</text>
</comment>
<name>A0ABW0XTG9_9ACTN</name>
<evidence type="ECO:0000313" key="2">
    <source>
        <dbReference type="Proteomes" id="UP001596183"/>
    </source>
</evidence>
<protein>
    <submittedName>
        <fullName evidence="1">Uncharacterized protein</fullName>
    </submittedName>
</protein>
<gene>
    <name evidence="1" type="ORF">ACFP2V_28635</name>
</gene>
<proteinExistence type="predicted"/>
<reference evidence="2" key="1">
    <citation type="journal article" date="2019" name="Int. J. Syst. Evol. Microbiol.">
        <title>The Global Catalogue of Microorganisms (GCM) 10K type strain sequencing project: providing services to taxonomists for standard genome sequencing and annotation.</title>
        <authorList>
            <consortium name="The Broad Institute Genomics Platform"/>
            <consortium name="The Broad Institute Genome Sequencing Center for Infectious Disease"/>
            <person name="Wu L."/>
            <person name="Ma J."/>
        </authorList>
    </citation>
    <scope>NUCLEOTIDE SEQUENCE [LARGE SCALE GENOMIC DNA]</scope>
    <source>
        <strain evidence="2">JCM 13852</strain>
    </source>
</reference>
<sequence length="76" mass="8023">MIVMNVLPPSGQAQLEGWNPAAAIGLTCTDCHPELRETAPEVWPDNGNETACREVYDGSADEPFTDLDSSSASATA</sequence>
<dbReference type="EMBL" id="JBHSPC010000099">
    <property type="protein sequence ID" value="MFC5673912.1"/>
    <property type="molecule type" value="Genomic_DNA"/>
</dbReference>
<dbReference type="Proteomes" id="UP001596183">
    <property type="component" value="Unassembled WGS sequence"/>
</dbReference>
<keyword evidence="2" id="KW-1185">Reference proteome</keyword>
<evidence type="ECO:0000313" key="1">
    <source>
        <dbReference type="EMBL" id="MFC5673912.1"/>
    </source>
</evidence>
<organism evidence="1 2">
    <name type="scientific">Streptomyces incanus</name>
    <dbReference type="NCBI Taxonomy" id="887453"/>
    <lineage>
        <taxon>Bacteria</taxon>
        <taxon>Bacillati</taxon>
        <taxon>Actinomycetota</taxon>
        <taxon>Actinomycetes</taxon>
        <taxon>Kitasatosporales</taxon>
        <taxon>Streptomycetaceae</taxon>
        <taxon>Streptomyces</taxon>
    </lineage>
</organism>